<accession>A0A3N4IKR0</accession>
<evidence type="ECO:0000313" key="2">
    <source>
        <dbReference type="Proteomes" id="UP000275078"/>
    </source>
</evidence>
<dbReference type="EMBL" id="ML119648">
    <property type="protein sequence ID" value="RPA86725.1"/>
    <property type="molecule type" value="Genomic_DNA"/>
</dbReference>
<sequence length="180" mass="21116">MPFTNLPPELRLQIADHIDQWQDHKAFRCMDQTNYRLLTNRPSVRAKFKSTVAASLLDISAPVYVSRTILIDYVVTCKTLVCKHNCIPYNVSARRLQKYEIKHYALEEGLSPAQKDMADWLLFVRTMDHLRLEKAMLNYHNIYCLPELESSPNGYVRDTALMQRYCYDSYEDNSKPITYI</sequence>
<name>A0A3N4IKR0_ASCIM</name>
<organism evidence="1 2">
    <name type="scientific">Ascobolus immersus RN42</name>
    <dbReference type="NCBI Taxonomy" id="1160509"/>
    <lineage>
        <taxon>Eukaryota</taxon>
        <taxon>Fungi</taxon>
        <taxon>Dikarya</taxon>
        <taxon>Ascomycota</taxon>
        <taxon>Pezizomycotina</taxon>
        <taxon>Pezizomycetes</taxon>
        <taxon>Pezizales</taxon>
        <taxon>Ascobolaceae</taxon>
        <taxon>Ascobolus</taxon>
    </lineage>
</organism>
<dbReference type="AlphaFoldDB" id="A0A3N4IKR0"/>
<keyword evidence="2" id="KW-1185">Reference proteome</keyword>
<evidence type="ECO:0008006" key="3">
    <source>
        <dbReference type="Google" id="ProtNLM"/>
    </source>
</evidence>
<proteinExistence type="predicted"/>
<protein>
    <recommendedName>
        <fullName evidence="3">F-box domain-containing protein</fullName>
    </recommendedName>
</protein>
<evidence type="ECO:0000313" key="1">
    <source>
        <dbReference type="EMBL" id="RPA86725.1"/>
    </source>
</evidence>
<gene>
    <name evidence="1" type="ORF">BJ508DRAFT_321313</name>
</gene>
<reference evidence="1 2" key="1">
    <citation type="journal article" date="2018" name="Nat. Ecol. Evol.">
        <title>Pezizomycetes genomes reveal the molecular basis of ectomycorrhizal truffle lifestyle.</title>
        <authorList>
            <person name="Murat C."/>
            <person name="Payen T."/>
            <person name="Noel B."/>
            <person name="Kuo A."/>
            <person name="Morin E."/>
            <person name="Chen J."/>
            <person name="Kohler A."/>
            <person name="Krizsan K."/>
            <person name="Balestrini R."/>
            <person name="Da Silva C."/>
            <person name="Montanini B."/>
            <person name="Hainaut M."/>
            <person name="Levati E."/>
            <person name="Barry K.W."/>
            <person name="Belfiori B."/>
            <person name="Cichocki N."/>
            <person name="Clum A."/>
            <person name="Dockter R.B."/>
            <person name="Fauchery L."/>
            <person name="Guy J."/>
            <person name="Iotti M."/>
            <person name="Le Tacon F."/>
            <person name="Lindquist E.A."/>
            <person name="Lipzen A."/>
            <person name="Malagnac F."/>
            <person name="Mello A."/>
            <person name="Molinier V."/>
            <person name="Miyauchi S."/>
            <person name="Poulain J."/>
            <person name="Riccioni C."/>
            <person name="Rubini A."/>
            <person name="Sitrit Y."/>
            <person name="Splivallo R."/>
            <person name="Traeger S."/>
            <person name="Wang M."/>
            <person name="Zifcakova L."/>
            <person name="Wipf D."/>
            <person name="Zambonelli A."/>
            <person name="Paolocci F."/>
            <person name="Nowrousian M."/>
            <person name="Ottonello S."/>
            <person name="Baldrian P."/>
            <person name="Spatafora J.W."/>
            <person name="Henrissat B."/>
            <person name="Nagy L.G."/>
            <person name="Aury J.M."/>
            <person name="Wincker P."/>
            <person name="Grigoriev I.V."/>
            <person name="Bonfante P."/>
            <person name="Martin F.M."/>
        </authorList>
    </citation>
    <scope>NUCLEOTIDE SEQUENCE [LARGE SCALE GENOMIC DNA]</scope>
    <source>
        <strain evidence="1 2">RN42</strain>
    </source>
</reference>
<dbReference type="Proteomes" id="UP000275078">
    <property type="component" value="Unassembled WGS sequence"/>
</dbReference>